<feature type="compositionally biased region" description="Acidic residues" evidence="1">
    <location>
        <begin position="79"/>
        <end position="113"/>
    </location>
</feature>
<gene>
    <name evidence="2" type="ORF">TeGR_g5687</name>
</gene>
<accession>A0ABQ6N7B7</accession>
<dbReference type="Proteomes" id="UP001165060">
    <property type="component" value="Unassembled WGS sequence"/>
</dbReference>
<keyword evidence="3" id="KW-1185">Reference proteome</keyword>
<name>A0ABQ6N7B7_9STRA</name>
<proteinExistence type="predicted"/>
<evidence type="ECO:0000313" key="3">
    <source>
        <dbReference type="Proteomes" id="UP001165060"/>
    </source>
</evidence>
<evidence type="ECO:0000313" key="2">
    <source>
        <dbReference type="EMBL" id="GMI41923.1"/>
    </source>
</evidence>
<comment type="caution">
    <text evidence="2">The sequence shown here is derived from an EMBL/GenBank/DDBJ whole genome shotgun (WGS) entry which is preliminary data.</text>
</comment>
<organism evidence="2 3">
    <name type="scientific">Tetraparma gracilis</name>
    <dbReference type="NCBI Taxonomy" id="2962635"/>
    <lineage>
        <taxon>Eukaryota</taxon>
        <taxon>Sar</taxon>
        <taxon>Stramenopiles</taxon>
        <taxon>Ochrophyta</taxon>
        <taxon>Bolidophyceae</taxon>
        <taxon>Parmales</taxon>
        <taxon>Triparmaceae</taxon>
        <taxon>Tetraparma</taxon>
    </lineage>
</organism>
<sequence>FVNGTQVVIKGTEGYVNGYDEQTKKYSVLVSIESEEGAENQTHNLTEAAVRKVLKNKASVISGIDRKMLGGDSRAKLDSDEEEGDDEEFEAPPESEEEAAAVDEESDDDEVLEPELKKPRTVAPPDAAPSPWNFLGDSAGNNPGQPKDVVDLSGVVRRSEVVDVFILDPQDSTPPTIKDVTVKKPKLRDHVLKAYKNRDLVYSFHESVAGNRKKVQSRRDAVVRRVKLRLLREYLAGVAPHLLSTNISNKLFAASNDDSHNPPLSVKTSAVDPKEAALRLKMIDAHQKMSLMEKKSANLDPAYKANIIKYQSWQNYSKPVGATGNVERRGLGKGRKKAAQRTAAMRSHARTLATDSIGLRLEEFE</sequence>
<dbReference type="EMBL" id="BRYB01001037">
    <property type="protein sequence ID" value="GMI41923.1"/>
    <property type="molecule type" value="Genomic_DNA"/>
</dbReference>
<protein>
    <submittedName>
        <fullName evidence="2">Uncharacterized protein</fullName>
    </submittedName>
</protein>
<feature type="non-terminal residue" evidence="2">
    <location>
        <position position="365"/>
    </location>
</feature>
<feature type="non-terminal residue" evidence="2">
    <location>
        <position position="1"/>
    </location>
</feature>
<feature type="region of interest" description="Disordered" evidence="1">
    <location>
        <begin position="70"/>
        <end position="145"/>
    </location>
</feature>
<evidence type="ECO:0000256" key="1">
    <source>
        <dbReference type="SAM" id="MobiDB-lite"/>
    </source>
</evidence>
<reference evidence="2 3" key="1">
    <citation type="journal article" date="2023" name="Commun. Biol.">
        <title>Genome analysis of Parmales, the sister group of diatoms, reveals the evolutionary specialization of diatoms from phago-mixotrophs to photoautotrophs.</title>
        <authorList>
            <person name="Ban H."/>
            <person name="Sato S."/>
            <person name="Yoshikawa S."/>
            <person name="Yamada K."/>
            <person name="Nakamura Y."/>
            <person name="Ichinomiya M."/>
            <person name="Sato N."/>
            <person name="Blanc-Mathieu R."/>
            <person name="Endo H."/>
            <person name="Kuwata A."/>
            <person name="Ogata H."/>
        </authorList>
    </citation>
    <scope>NUCLEOTIDE SEQUENCE [LARGE SCALE GENOMIC DNA]</scope>
</reference>